<reference evidence="1" key="1">
    <citation type="submission" date="2018-05" db="EMBL/GenBank/DDBJ databases">
        <authorList>
            <person name="Lanie J.A."/>
            <person name="Ng W.-L."/>
            <person name="Kazmierczak K.M."/>
            <person name="Andrzejewski T.M."/>
            <person name="Davidsen T.M."/>
            <person name="Wayne K.J."/>
            <person name="Tettelin H."/>
            <person name="Glass J.I."/>
            <person name="Rusch D."/>
            <person name="Podicherti R."/>
            <person name="Tsui H.-C.T."/>
            <person name="Winkler M.E."/>
        </authorList>
    </citation>
    <scope>NUCLEOTIDE SEQUENCE</scope>
</reference>
<evidence type="ECO:0000313" key="1">
    <source>
        <dbReference type="EMBL" id="SVC58143.1"/>
    </source>
</evidence>
<feature type="non-terminal residue" evidence="1">
    <location>
        <position position="1"/>
    </location>
</feature>
<proteinExistence type="predicted"/>
<name>A0A382NAB2_9ZZZZ</name>
<dbReference type="EMBL" id="UINC01099119">
    <property type="protein sequence ID" value="SVC58143.1"/>
    <property type="molecule type" value="Genomic_DNA"/>
</dbReference>
<protein>
    <submittedName>
        <fullName evidence="1">Uncharacterized protein</fullName>
    </submittedName>
</protein>
<dbReference type="AlphaFoldDB" id="A0A382NAB2"/>
<sequence length="235" mass="26687">KAPQPDFKEYLVAPVHVHLLVTKSELNLTTTLEEKDITRIFGKVNRIWGHAGIHLPVERLIKEPAENPNAYRQNYQSRNLRWLLALRPEASRAESWFHVYYLKRFGVNGVYIGRDGMFVKDTARLRGVEGGIGEPIPRVTAHELGHAFTLKHRQSVTNLMASGTSGWTLNEAEIKQVRTAAGKMKWIRTAEEILKEADALHVQGKKKEAAALYRRIAGIPLHCPETTRARKRASR</sequence>
<accession>A0A382NAB2</accession>
<gene>
    <name evidence="1" type="ORF">METZ01_LOCUS310997</name>
</gene>
<organism evidence="1">
    <name type="scientific">marine metagenome</name>
    <dbReference type="NCBI Taxonomy" id="408172"/>
    <lineage>
        <taxon>unclassified sequences</taxon>
        <taxon>metagenomes</taxon>
        <taxon>ecological metagenomes</taxon>
    </lineage>
</organism>
<dbReference type="SUPFAM" id="SSF55486">
    <property type="entry name" value="Metalloproteases ('zincins'), catalytic domain"/>
    <property type="match status" value="1"/>
</dbReference>